<evidence type="ECO:0000256" key="7">
    <source>
        <dbReference type="ARBA" id="ARBA00023267"/>
    </source>
</evidence>
<keyword evidence="4 8" id="KW-0276">Fatty acid metabolism</keyword>
<dbReference type="PRINTS" id="PR01071">
    <property type="entry name" value="ACOABIOTINCC"/>
</dbReference>
<dbReference type="AlphaFoldDB" id="Q9F6D7"/>
<evidence type="ECO:0000256" key="5">
    <source>
        <dbReference type="ARBA" id="ARBA00023098"/>
    </source>
</evidence>
<dbReference type="Pfam" id="PF00364">
    <property type="entry name" value="Biotin_lipoyl"/>
    <property type="match status" value="1"/>
</dbReference>
<dbReference type="UniPathway" id="UPA00094"/>
<reference evidence="10" key="1">
    <citation type="journal article" date="2000" name="J. Biol. Chem.">
        <title>Cloning, nucleotide sequence, and heterologous expression of the biosynthetic gene cluster for R1128, a non-steroidal estrogen receptor antagonist. Insights into an unusual priming mechanism.</title>
        <authorList>
            <person name="Marti T."/>
            <person name="Hu Z."/>
            <person name="Pohl N.L."/>
            <person name="Shah A.N."/>
            <person name="Khosla C."/>
        </authorList>
    </citation>
    <scope>NUCLEOTIDE SEQUENCE</scope>
    <source>
        <strain evidence="10">R1128</strain>
    </source>
</reference>
<keyword evidence="7 8" id="KW-0092">Biotin</keyword>
<dbReference type="PANTHER" id="PTHR45266:SF3">
    <property type="entry name" value="OXALOACETATE DECARBOXYLASE ALPHA CHAIN"/>
    <property type="match status" value="1"/>
</dbReference>
<dbReference type="InterPro" id="IPR011053">
    <property type="entry name" value="Single_hybrid_motif"/>
</dbReference>
<dbReference type="PROSITE" id="PS00188">
    <property type="entry name" value="BIOTIN"/>
    <property type="match status" value="1"/>
</dbReference>
<dbReference type="GO" id="GO:0006633">
    <property type="term" value="P:fatty acid biosynthetic process"/>
    <property type="evidence" value="ECO:0007669"/>
    <property type="project" value="UniProtKB-UniPathway"/>
</dbReference>
<dbReference type="CDD" id="cd06850">
    <property type="entry name" value="biotinyl_domain"/>
    <property type="match status" value="1"/>
</dbReference>
<dbReference type="EMBL" id="AF293442">
    <property type="protein sequence ID" value="AAG30192.1"/>
    <property type="molecule type" value="Genomic_DNA"/>
</dbReference>
<evidence type="ECO:0000256" key="2">
    <source>
        <dbReference type="ARBA" id="ARBA00017562"/>
    </source>
</evidence>
<comment type="function">
    <text evidence="8">This protein is a component of the acetyl coenzyme A carboxylase complex; first, biotin carboxylase catalyzes the carboxylation of the carrier protein and then the transcarboxylase transfers the carboxyl group to form malonyl-CoA.</text>
</comment>
<dbReference type="InterPro" id="IPR001249">
    <property type="entry name" value="AcCoA_biotinCC"/>
</dbReference>
<dbReference type="GO" id="GO:0003989">
    <property type="term" value="F:acetyl-CoA carboxylase activity"/>
    <property type="evidence" value="ECO:0007669"/>
    <property type="project" value="InterPro"/>
</dbReference>
<evidence type="ECO:0000256" key="4">
    <source>
        <dbReference type="ARBA" id="ARBA00022832"/>
    </source>
</evidence>
<dbReference type="PROSITE" id="PS50968">
    <property type="entry name" value="BIOTINYL_LIPOYL"/>
    <property type="match status" value="1"/>
</dbReference>
<gene>
    <name evidence="10" type="primary">zhuE</name>
</gene>
<organism evidence="10">
    <name type="scientific">Streptomyces sp. R1128</name>
    <dbReference type="NCBI Taxonomy" id="140437"/>
    <lineage>
        <taxon>Bacteria</taxon>
        <taxon>Bacillati</taxon>
        <taxon>Actinomycetota</taxon>
        <taxon>Actinomycetes</taxon>
        <taxon>Kitasatosporales</taxon>
        <taxon>Streptomycetaceae</taxon>
        <taxon>Streptomyces</taxon>
    </lineage>
</organism>
<evidence type="ECO:0000256" key="3">
    <source>
        <dbReference type="ARBA" id="ARBA00022516"/>
    </source>
</evidence>
<dbReference type="SUPFAM" id="SSF51230">
    <property type="entry name" value="Single hybrid motif"/>
    <property type="match status" value="1"/>
</dbReference>
<evidence type="ECO:0000256" key="8">
    <source>
        <dbReference type="RuleBase" id="RU364072"/>
    </source>
</evidence>
<protein>
    <recommendedName>
        <fullName evidence="2 8">Biotin carboxyl carrier protein of acetyl-CoA carboxylase</fullName>
    </recommendedName>
</protein>
<evidence type="ECO:0000313" key="10">
    <source>
        <dbReference type="EMBL" id="AAG30192.1"/>
    </source>
</evidence>
<dbReference type="InterPro" id="IPR000089">
    <property type="entry name" value="Biotin_lipoyl"/>
</dbReference>
<evidence type="ECO:0000259" key="9">
    <source>
        <dbReference type="PROSITE" id="PS50968"/>
    </source>
</evidence>
<sequence length="145" mass="14936">MLEALPERPTRLNVRADGVGIEVSWEAPQAPAVPQPVVSAVPVATVPAVAAPPPVPAPPAEPTAHQVCAPSVGVFYHATEPGAAPFVRVGDVVRPGQQIGIVEAMKLMLPVEADRPGRVSAILRANGDQVEYGEPLVALVPVEGA</sequence>
<keyword evidence="3 8" id="KW-0444">Lipid biosynthesis</keyword>
<dbReference type="PANTHER" id="PTHR45266">
    <property type="entry name" value="OXALOACETATE DECARBOXYLASE ALPHA CHAIN"/>
    <property type="match status" value="1"/>
</dbReference>
<feature type="domain" description="Lipoyl-binding" evidence="9">
    <location>
        <begin position="64"/>
        <end position="140"/>
    </location>
</feature>
<keyword evidence="6 8" id="KW-0275">Fatty acid biosynthesis</keyword>
<dbReference type="InterPro" id="IPR001882">
    <property type="entry name" value="Biotin_BS"/>
</dbReference>
<dbReference type="Gene3D" id="2.40.50.100">
    <property type="match status" value="1"/>
</dbReference>
<keyword evidence="5 8" id="KW-0443">Lipid metabolism</keyword>
<name>Q9F6D7_9ACTN</name>
<dbReference type="InterPro" id="IPR050709">
    <property type="entry name" value="Biotin_Carboxyl_Carrier/Decarb"/>
</dbReference>
<proteinExistence type="predicted"/>
<accession>Q9F6D7</accession>
<comment type="pathway">
    <text evidence="1 8">Lipid metabolism; fatty acid biosynthesis.</text>
</comment>
<evidence type="ECO:0000256" key="1">
    <source>
        <dbReference type="ARBA" id="ARBA00005194"/>
    </source>
</evidence>
<dbReference type="GO" id="GO:0009317">
    <property type="term" value="C:acetyl-CoA carboxylase complex"/>
    <property type="evidence" value="ECO:0007669"/>
    <property type="project" value="InterPro"/>
</dbReference>
<evidence type="ECO:0000256" key="6">
    <source>
        <dbReference type="ARBA" id="ARBA00023160"/>
    </source>
</evidence>